<reference evidence="5 6" key="1">
    <citation type="submission" date="2018-04" db="EMBL/GenBank/DDBJ databases">
        <title>Genomic Encyclopedia of Archaeal and Bacterial Type Strains, Phase II (KMG-II): from individual species to whole genera.</title>
        <authorList>
            <person name="Goeker M."/>
        </authorList>
    </citation>
    <scope>NUCLEOTIDE SEQUENCE [LARGE SCALE GENOMIC DNA]</scope>
    <source>
        <strain evidence="5 6">DSM 21823</strain>
    </source>
</reference>
<protein>
    <submittedName>
        <fullName evidence="5">MFS transporter</fullName>
    </submittedName>
</protein>
<keyword evidence="3 4" id="KW-0472">Membrane</keyword>
<evidence type="ECO:0000256" key="4">
    <source>
        <dbReference type="SAM" id="Phobius"/>
    </source>
</evidence>
<dbReference type="EMBL" id="QBKP01000008">
    <property type="protein sequence ID" value="PTX49017.1"/>
    <property type="molecule type" value="Genomic_DNA"/>
</dbReference>
<feature type="transmembrane region" description="Helical" evidence="4">
    <location>
        <begin position="51"/>
        <end position="71"/>
    </location>
</feature>
<feature type="transmembrane region" description="Helical" evidence="4">
    <location>
        <begin position="109"/>
        <end position="128"/>
    </location>
</feature>
<feature type="transmembrane region" description="Helical" evidence="4">
    <location>
        <begin position="360"/>
        <end position="382"/>
    </location>
</feature>
<keyword evidence="2 4" id="KW-1133">Transmembrane helix</keyword>
<feature type="transmembrane region" description="Helical" evidence="4">
    <location>
        <begin position="78"/>
        <end position="97"/>
    </location>
</feature>
<dbReference type="AlphaFoldDB" id="A0A2T6AYX9"/>
<evidence type="ECO:0000256" key="3">
    <source>
        <dbReference type="ARBA" id="ARBA00023136"/>
    </source>
</evidence>
<dbReference type="InterPro" id="IPR036259">
    <property type="entry name" value="MFS_trans_sf"/>
</dbReference>
<organism evidence="5 6">
    <name type="scientific">Gemmobacter caeni</name>
    <dbReference type="NCBI Taxonomy" id="589035"/>
    <lineage>
        <taxon>Bacteria</taxon>
        <taxon>Pseudomonadati</taxon>
        <taxon>Pseudomonadota</taxon>
        <taxon>Alphaproteobacteria</taxon>
        <taxon>Rhodobacterales</taxon>
        <taxon>Paracoccaceae</taxon>
        <taxon>Gemmobacter</taxon>
    </lineage>
</organism>
<feature type="transmembrane region" description="Helical" evidence="4">
    <location>
        <begin position="273"/>
        <end position="293"/>
    </location>
</feature>
<evidence type="ECO:0000256" key="1">
    <source>
        <dbReference type="ARBA" id="ARBA00022692"/>
    </source>
</evidence>
<dbReference type="Proteomes" id="UP000244224">
    <property type="component" value="Unassembled WGS sequence"/>
</dbReference>
<name>A0A2T6AYX9_9RHOB</name>
<keyword evidence="6" id="KW-1185">Reference proteome</keyword>
<feature type="transmembrane region" description="Helical" evidence="4">
    <location>
        <begin position="243"/>
        <end position="261"/>
    </location>
</feature>
<dbReference type="SUPFAM" id="SSF103473">
    <property type="entry name" value="MFS general substrate transporter"/>
    <property type="match status" value="1"/>
</dbReference>
<feature type="transmembrane region" description="Helical" evidence="4">
    <location>
        <begin position="135"/>
        <end position="153"/>
    </location>
</feature>
<dbReference type="RefSeq" id="WP_158640702.1">
    <property type="nucleotide sequence ID" value="NZ_QBKP01000008.1"/>
</dbReference>
<dbReference type="OrthoDB" id="8451950at2"/>
<comment type="caution">
    <text evidence="5">The sequence shown here is derived from an EMBL/GenBank/DDBJ whole genome shotgun (WGS) entry which is preliminary data.</text>
</comment>
<keyword evidence="1 4" id="KW-0812">Transmembrane</keyword>
<feature type="transmembrane region" description="Helical" evidence="4">
    <location>
        <begin position="215"/>
        <end position="237"/>
    </location>
</feature>
<evidence type="ECO:0000256" key="2">
    <source>
        <dbReference type="ARBA" id="ARBA00022989"/>
    </source>
</evidence>
<proteinExistence type="predicted"/>
<evidence type="ECO:0000313" key="5">
    <source>
        <dbReference type="EMBL" id="PTX49017.1"/>
    </source>
</evidence>
<feature type="transmembrane region" description="Helical" evidence="4">
    <location>
        <begin position="299"/>
        <end position="320"/>
    </location>
</feature>
<gene>
    <name evidence="5" type="ORF">C8N34_108125</name>
</gene>
<evidence type="ECO:0000313" key="6">
    <source>
        <dbReference type="Proteomes" id="UP000244224"/>
    </source>
</evidence>
<dbReference type="Gene3D" id="1.20.1250.20">
    <property type="entry name" value="MFS general substrate transporter like domains"/>
    <property type="match status" value="1"/>
</dbReference>
<dbReference type="InterPro" id="IPR011701">
    <property type="entry name" value="MFS"/>
</dbReference>
<sequence length="390" mass="39054">MQATPPGQKLQALLGGGAFILLLAGTNTPTPLLPVYREVLGFSPLTMTLTYISYVGALVAVLFVAASPAIASRAPLMLVLSLGLACAADLLLGTGQAPGILAGRALQGLSGGLGTGAAAAVVVAAIGAGGRALSATGNLAGAILGTSASELVLQLTGTRAITLSFHIHALACIALSLPLALLLMRRRALNRQSIHTGTANLDPVSPILRVNWRPLLTGCLTWSALSSAIVFLPSYFADHGMPLVQALGIPLLLLASLIVQLASPRMAQLWPQLSGLLSIALGLAAILIAAATGQDLPGLAGFVLIGAGAGGAYRLSLILLTQGTGAATQGRLASLYAAITYGVTASVVLLAGAVAQRAGLVPVTTLLLAVTLLGCLAALPLAPRLGRSGP</sequence>
<feature type="transmembrane region" description="Helical" evidence="4">
    <location>
        <begin position="332"/>
        <end position="354"/>
    </location>
</feature>
<feature type="transmembrane region" description="Helical" evidence="4">
    <location>
        <begin position="165"/>
        <end position="184"/>
    </location>
</feature>
<dbReference type="Pfam" id="PF07690">
    <property type="entry name" value="MFS_1"/>
    <property type="match status" value="1"/>
</dbReference>
<accession>A0A2T6AYX9</accession>
<dbReference type="GO" id="GO:0022857">
    <property type="term" value="F:transmembrane transporter activity"/>
    <property type="evidence" value="ECO:0007669"/>
    <property type="project" value="InterPro"/>
</dbReference>